<evidence type="ECO:0000256" key="4">
    <source>
        <dbReference type="ARBA" id="ARBA00022553"/>
    </source>
</evidence>
<sequence>MSRTRGGLISRMVLATGALLLIVGAAFGVLLFSINEQRTTARVTRHAQQVFDAVGDVERLADDAQTRQVQYFVTGDAGYVADWQVATADLPRATEHLEQIATTSQERHHAERIAQISRSFVDDYSMPVMDAARRGDPNARDAATMREGDRRIAELHAEAQTLRMTERQIVDTSDARIDRLVQQEILAVVGGLAGSALVIALVGWYQTRVIVQPIRRVAAMADRLASGDLSTRLPETGTVEIGRLERFFNVMAASLERGYRELTERVETQIALRRIATLVARGVPPAEVTAAVAAELGQLIDTESVRIVRYEPDGTGTVVAAWGGADLDLPVGARMPLDGRNVTAMVLRTGKPARIDDFTEATGVLGTHLRERGLRAAVGAPIHVEGRLWGVVASGTACEEPPAPNAEARLAEYTDLIGTAIANTQARADLIASRSRFVLATDQARRRIERDLHDGVQQRLISLGLNLRRIQECVPTDLPELREELSAVVAGLTGTVDDVRELSRGVHPAILSEGGLRPALRALARRSGVAVELDVRLDARLPEPVEVAAYYVVAESLTNAAKHAGATVVSVRADVDDHQLRLVVRDDGVGGAEAGHGSGLIGLADRVEALGGTLTLDSPRGGGTCLEVRLPLDEAAL</sequence>
<dbReference type="PANTHER" id="PTHR24421">
    <property type="entry name" value="NITRATE/NITRITE SENSOR PROTEIN NARX-RELATED"/>
    <property type="match status" value="1"/>
</dbReference>
<dbReference type="CDD" id="cd06225">
    <property type="entry name" value="HAMP"/>
    <property type="match status" value="1"/>
</dbReference>
<keyword evidence="5" id="KW-0808">Transferase</keyword>
<keyword evidence="7" id="KW-0547">Nucleotide-binding</keyword>
<dbReference type="SMART" id="SM00304">
    <property type="entry name" value="HAMP"/>
    <property type="match status" value="1"/>
</dbReference>
<evidence type="ECO:0000259" key="13">
    <source>
        <dbReference type="PROSITE" id="PS50885"/>
    </source>
</evidence>
<keyword evidence="6 12" id="KW-0812">Transmembrane</keyword>
<dbReference type="InterPro" id="IPR003660">
    <property type="entry name" value="HAMP_dom"/>
</dbReference>
<accession>A0ABP8CXT2</accession>
<evidence type="ECO:0000256" key="10">
    <source>
        <dbReference type="ARBA" id="ARBA00022989"/>
    </source>
</evidence>
<evidence type="ECO:0000313" key="14">
    <source>
        <dbReference type="EMBL" id="GAA4244691.1"/>
    </source>
</evidence>
<dbReference type="CDD" id="cd16917">
    <property type="entry name" value="HATPase_UhpB-NarQ-NarX-like"/>
    <property type="match status" value="1"/>
</dbReference>
<dbReference type="InterPro" id="IPR011712">
    <property type="entry name" value="Sig_transdc_His_kin_sub3_dim/P"/>
</dbReference>
<reference evidence="15" key="1">
    <citation type="journal article" date="2019" name="Int. J. Syst. Evol. Microbiol.">
        <title>The Global Catalogue of Microorganisms (GCM) 10K type strain sequencing project: providing services to taxonomists for standard genome sequencing and annotation.</title>
        <authorList>
            <consortium name="The Broad Institute Genomics Platform"/>
            <consortium name="The Broad Institute Genome Sequencing Center for Infectious Disease"/>
            <person name="Wu L."/>
            <person name="Ma J."/>
        </authorList>
    </citation>
    <scope>NUCLEOTIDE SEQUENCE [LARGE SCALE GENOMIC DNA]</scope>
    <source>
        <strain evidence="15">JCM 17441</strain>
    </source>
</reference>
<keyword evidence="9" id="KW-0067">ATP-binding</keyword>
<dbReference type="Gene3D" id="3.30.565.10">
    <property type="entry name" value="Histidine kinase-like ATPase, C-terminal domain"/>
    <property type="match status" value="1"/>
</dbReference>
<dbReference type="SUPFAM" id="SSF158472">
    <property type="entry name" value="HAMP domain-like"/>
    <property type="match status" value="1"/>
</dbReference>
<dbReference type="InterPro" id="IPR029016">
    <property type="entry name" value="GAF-like_dom_sf"/>
</dbReference>
<organism evidence="14 15">
    <name type="scientific">Dactylosporangium darangshiense</name>
    <dbReference type="NCBI Taxonomy" id="579108"/>
    <lineage>
        <taxon>Bacteria</taxon>
        <taxon>Bacillati</taxon>
        <taxon>Actinomycetota</taxon>
        <taxon>Actinomycetes</taxon>
        <taxon>Micromonosporales</taxon>
        <taxon>Micromonosporaceae</taxon>
        <taxon>Dactylosporangium</taxon>
    </lineage>
</organism>
<evidence type="ECO:0000256" key="12">
    <source>
        <dbReference type="SAM" id="Phobius"/>
    </source>
</evidence>
<evidence type="ECO:0000256" key="11">
    <source>
        <dbReference type="ARBA" id="ARBA00023012"/>
    </source>
</evidence>
<evidence type="ECO:0000256" key="2">
    <source>
        <dbReference type="ARBA" id="ARBA00004370"/>
    </source>
</evidence>
<dbReference type="Gene3D" id="3.30.450.40">
    <property type="match status" value="1"/>
</dbReference>
<dbReference type="SUPFAM" id="SSF55874">
    <property type="entry name" value="ATPase domain of HSP90 chaperone/DNA topoisomerase II/histidine kinase"/>
    <property type="match status" value="1"/>
</dbReference>
<feature type="transmembrane region" description="Helical" evidence="12">
    <location>
        <begin position="185"/>
        <end position="205"/>
    </location>
</feature>
<evidence type="ECO:0000256" key="3">
    <source>
        <dbReference type="ARBA" id="ARBA00012438"/>
    </source>
</evidence>
<dbReference type="InterPro" id="IPR003594">
    <property type="entry name" value="HATPase_dom"/>
</dbReference>
<evidence type="ECO:0000256" key="5">
    <source>
        <dbReference type="ARBA" id="ARBA00022679"/>
    </source>
</evidence>
<dbReference type="Gene3D" id="1.20.5.1930">
    <property type="match status" value="1"/>
</dbReference>
<evidence type="ECO:0000256" key="6">
    <source>
        <dbReference type="ARBA" id="ARBA00022692"/>
    </source>
</evidence>
<dbReference type="Pfam" id="PF07730">
    <property type="entry name" value="HisKA_3"/>
    <property type="match status" value="1"/>
</dbReference>
<dbReference type="InterPro" id="IPR003018">
    <property type="entry name" value="GAF"/>
</dbReference>
<dbReference type="InterPro" id="IPR036890">
    <property type="entry name" value="HATPase_C_sf"/>
</dbReference>
<keyword evidence="11" id="KW-0902">Two-component regulatory system</keyword>
<comment type="subcellular location">
    <subcellularLocation>
        <location evidence="2">Membrane</location>
    </subcellularLocation>
</comment>
<comment type="caution">
    <text evidence="14">The sequence shown here is derived from an EMBL/GenBank/DDBJ whole genome shotgun (WGS) entry which is preliminary data.</text>
</comment>
<evidence type="ECO:0000256" key="7">
    <source>
        <dbReference type="ARBA" id="ARBA00022741"/>
    </source>
</evidence>
<gene>
    <name evidence="14" type="ORF">GCM10022255_008720</name>
</gene>
<keyword evidence="8" id="KW-0418">Kinase</keyword>
<dbReference type="EMBL" id="BAABAT010000002">
    <property type="protein sequence ID" value="GAA4244691.1"/>
    <property type="molecule type" value="Genomic_DNA"/>
</dbReference>
<evidence type="ECO:0000256" key="1">
    <source>
        <dbReference type="ARBA" id="ARBA00000085"/>
    </source>
</evidence>
<dbReference type="Pfam" id="PF02518">
    <property type="entry name" value="HATPase_c"/>
    <property type="match status" value="1"/>
</dbReference>
<dbReference type="Gene3D" id="6.10.340.10">
    <property type="match status" value="1"/>
</dbReference>
<dbReference type="InterPro" id="IPR050482">
    <property type="entry name" value="Sensor_HK_TwoCompSys"/>
</dbReference>
<keyword evidence="12" id="KW-0472">Membrane</keyword>
<name>A0ABP8CXT2_9ACTN</name>
<evidence type="ECO:0000256" key="8">
    <source>
        <dbReference type="ARBA" id="ARBA00022777"/>
    </source>
</evidence>
<dbReference type="RefSeq" id="WP_345121453.1">
    <property type="nucleotide sequence ID" value="NZ_BAABAT010000002.1"/>
</dbReference>
<keyword evidence="4" id="KW-0597">Phosphoprotein</keyword>
<dbReference type="PROSITE" id="PS50885">
    <property type="entry name" value="HAMP"/>
    <property type="match status" value="1"/>
</dbReference>
<feature type="domain" description="HAMP" evidence="13">
    <location>
        <begin position="208"/>
        <end position="260"/>
    </location>
</feature>
<protein>
    <recommendedName>
        <fullName evidence="3">histidine kinase</fullName>
        <ecNumber evidence="3">2.7.13.3</ecNumber>
    </recommendedName>
</protein>
<proteinExistence type="predicted"/>
<dbReference type="SMART" id="SM00387">
    <property type="entry name" value="HATPase_c"/>
    <property type="match status" value="1"/>
</dbReference>
<dbReference type="SUPFAM" id="SSF55781">
    <property type="entry name" value="GAF domain-like"/>
    <property type="match status" value="1"/>
</dbReference>
<dbReference type="Pfam" id="PF01590">
    <property type="entry name" value="GAF"/>
    <property type="match status" value="1"/>
</dbReference>
<comment type="catalytic activity">
    <reaction evidence="1">
        <text>ATP + protein L-histidine = ADP + protein N-phospho-L-histidine.</text>
        <dbReference type="EC" id="2.7.13.3"/>
    </reaction>
</comment>
<dbReference type="InterPro" id="IPR007891">
    <property type="entry name" value="CHASE3"/>
</dbReference>
<dbReference type="Proteomes" id="UP001500620">
    <property type="component" value="Unassembled WGS sequence"/>
</dbReference>
<keyword evidence="15" id="KW-1185">Reference proteome</keyword>
<evidence type="ECO:0000313" key="15">
    <source>
        <dbReference type="Proteomes" id="UP001500620"/>
    </source>
</evidence>
<dbReference type="Pfam" id="PF05227">
    <property type="entry name" value="CHASE3"/>
    <property type="match status" value="1"/>
</dbReference>
<dbReference type="EC" id="2.7.13.3" evidence="3"/>
<keyword evidence="10 12" id="KW-1133">Transmembrane helix</keyword>
<dbReference type="PANTHER" id="PTHR24421:SF10">
    <property type="entry name" value="NITRATE_NITRITE SENSOR PROTEIN NARQ"/>
    <property type="match status" value="1"/>
</dbReference>
<feature type="transmembrane region" description="Helical" evidence="12">
    <location>
        <begin position="12"/>
        <end position="32"/>
    </location>
</feature>
<dbReference type="Pfam" id="PF00672">
    <property type="entry name" value="HAMP"/>
    <property type="match status" value="1"/>
</dbReference>
<dbReference type="SMART" id="SM00065">
    <property type="entry name" value="GAF"/>
    <property type="match status" value="1"/>
</dbReference>
<evidence type="ECO:0000256" key="9">
    <source>
        <dbReference type="ARBA" id="ARBA00022840"/>
    </source>
</evidence>